<organism evidence="3 4">
    <name type="scientific">Lymnaea stagnalis</name>
    <name type="common">Great pond snail</name>
    <name type="synonym">Helix stagnalis</name>
    <dbReference type="NCBI Taxonomy" id="6523"/>
    <lineage>
        <taxon>Eukaryota</taxon>
        <taxon>Metazoa</taxon>
        <taxon>Spiralia</taxon>
        <taxon>Lophotrochozoa</taxon>
        <taxon>Mollusca</taxon>
        <taxon>Gastropoda</taxon>
        <taxon>Heterobranchia</taxon>
        <taxon>Euthyneura</taxon>
        <taxon>Panpulmonata</taxon>
        <taxon>Hygrophila</taxon>
        <taxon>Lymnaeoidea</taxon>
        <taxon>Lymnaeidae</taxon>
        <taxon>Lymnaea</taxon>
    </lineage>
</organism>
<feature type="non-terminal residue" evidence="3">
    <location>
        <position position="474"/>
    </location>
</feature>
<dbReference type="Proteomes" id="UP001497497">
    <property type="component" value="Unassembled WGS sequence"/>
</dbReference>
<comment type="caution">
    <text evidence="3">The sequence shown here is derived from an EMBL/GenBank/DDBJ whole genome shotgun (WGS) entry which is preliminary data.</text>
</comment>
<feature type="compositionally biased region" description="Low complexity" evidence="1">
    <location>
        <begin position="158"/>
        <end position="173"/>
    </location>
</feature>
<accession>A0AAV2IKA2</accession>
<feature type="region of interest" description="Disordered" evidence="1">
    <location>
        <begin position="382"/>
        <end position="417"/>
    </location>
</feature>
<proteinExistence type="predicted"/>
<feature type="domain" description="MBD" evidence="2">
    <location>
        <begin position="191"/>
        <end position="267"/>
    </location>
</feature>
<feature type="compositionally biased region" description="Polar residues" evidence="1">
    <location>
        <begin position="49"/>
        <end position="64"/>
    </location>
</feature>
<feature type="region of interest" description="Disordered" evidence="1">
    <location>
        <begin position="1"/>
        <end position="64"/>
    </location>
</feature>
<dbReference type="Gene3D" id="3.30.890.10">
    <property type="entry name" value="Methyl-cpg-binding Protein 2, Chain A"/>
    <property type="match status" value="1"/>
</dbReference>
<dbReference type="PROSITE" id="PS50982">
    <property type="entry name" value="MBD"/>
    <property type="match status" value="1"/>
</dbReference>
<feature type="region of interest" description="Disordered" evidence="1">
    <location>
        <begin position="339"/>
        <end position="369"/>
    </location>
</feature>
<dbReference type="SUPFAM" id="SSF54171">
    <property type="entry name" value="DNA-binding domain"/>
    <property type="match status" value="1"/>
</dbReference>
<dbReference type="EMBL" id="CAXITT010000780">
    <property type="protein sequence ID" value="CAL1546162.1"/>
    <property type="molecule type" value="Genomic_DNA"/>
</dbReference>
<dbReference type="GO" id="GO:0003677">
    <property type="term" value="F:DNA binding"/>
    <property type="evidence" value="ECO:0007669"/>
    <property type="project" value="InterPro"/>
</dbReference>
<evidence type="ECO:0000256" key="1">
    <source>
        <dbReference type="SAM" id="MobiDB-lite"/>
    </source>
</evidence>
<sequence length="474" mass="52075">MEADVESSEKNIVETMNSSDTNKQDKGSPSGDVNKENSTSVISLDPLNTPITTQDTSFNAQNTPIKISTPTSVLVENDVSDEDTDSALVIIDESSSEDGHTNVNVPYRTCPTEIQSDNLVKEAFSKKMQSDTQITSVPPPNEGKSVAVCSLSGDNQAKSSTPSSSTSSQTSKTSKTKKTPKSLAPESVLDKNDIEHLRTPFKYGWKREIVFRNTQDTSSKQRSLCDVYYFPPNGKKLRSMVDIANYLNKQNNSNVNLTHFTFKRMALFNSPEELVRNAGQSKRKASDNSPQKEVNTKKLTPAVQKKKFSSVSPVSSKLSSKLFKTNLLKTINNTERKIVESPIGPQAQKPSSPNISVVTSTETQQTSENVRRFSRVPFGIRIRPPKSDQKLIRYKRKPLSPEWQPTSSDDSDSLDSTGRTVEVLKAGVGSVGEGAGDDEYMQTVYGAPSNLIASIVRQEPQKRHADANTNTEPA</sequence>
<dbReference type="CDD" id="cd00122">
    <property type="entry name" value="MBD"/>
    <property type="match status" value="1"/>
</dbReference>
<gene>
    <name evidence="3" type="ORF">GSLYS_00019539001</name>
</gene>
<name>A0AAV2IKA2_LYMST</name>
<evidence type="ECO:0000313" key="3">
    <source>
        <dbReference type="EMBL" id="CAL1546162.1"/>
    </source>
</evidence>
<evidence type="ECO:0000313" key="4">
    <source>
        <dbReference type="Proteomes" id="UP001497497"/>
    </source>
</evidence>
<dbReference type="SMART" id="SM00391">
    <property type="entry name" value="MBD"/>
    <property type="match status" value="1"/>
</dbReference>
<protein>
    <recommendedName>
        <fullName evidence="2">MBD domain-containing protein</fullName>
    </recommendedName>
</protein>
<feature type="compositionally biased region" description="Low complexity" evidence="1">
    <location>
        <begin position="356"/>
        <end position="368"/>
    </location>
</feature>
<dbReference type="Pfam" id="PF01429">
    <property type="entry name" value="MBD"/>
    <property type="match status" value="1"/>
</dbReference>
<keyword evidence="4" id="KW-1185">Reference proteome</keyword>
<evidence type="ECO:0000259" key="2">
    <source>
        <dbReference type="PROSITE" id="PS50982"/>
    </source>
</evidence>
<reference evidence="3 4" key="1">
    <citation type="submission" date="2024-04" db="EMBL/GenBank/DDBJ databases">
        <authorList>
            <consortium name="Genoscope - CEA"/>
            <person name="William W."/>
        </authorList>
    </citation>
    <scope>NUCLEOTIDE SEQUENCE [LARGE SCALE GENOMIC DNA]</scope>
</reference>
<dbReference type="InterPro" id="IPR001739">
    <property type="entry name" value="Methyl_CpG_DNA-bd"/>
</dbReference>
<feature type="region of interest" description="Disordered" evidence="1">
    <location>
        <begin position="126"/>
        <end position="191"/>
    </location>
</feature>
<dbReference type="AlphaFoldDB" id="A0AAV2IKA2"/>
<dbReference type="InterPro" id="IPR016177">
    <property type="entry name" value="DNA-bd_dom_sf"/>
</dbReference>
<feature type="region of interest" description="Disordered" evidence="1">
    <location>
        <begin position="275"/>
        <end position="299"/>
    </location>
</feature>